<accession>A0ABU3BR95</accession>
<reference evidence="2 3" key="1">
    <citation type="submission" date="2023-09" db="EMBL/GenBank/DDBJ databases">
        <authorList>
            <person name="Rey-Velasco X."/>
        </authorList>
    </citation>
    <scope>NUCLEOTIDE SEQUENCE [LARGE SCALE GENOMIC DNA]</scope>
    <source>
        <strain evidence="2 3">F394</strain>
    </source>
</reference>
<evidence type="ECO:0000313" key="2">
    <source>
        <dbReference type="EMBL" id="MDT0631793.1"/>
    </source>
</evidence>
<dbReference type="Gene3D" id="1.20.120.1870">
    <property type="entry name" value="Fic/DOC protein, Fido domain"/>
    <property type="match status" value="1"/>
</dbReference>
<dbReference type="InterPro" id="IPR036597">
    <property type="entry name" value="Fido-like_dom_sf"/>
</dbReference>
<feature type="domain" description="Fido" evidence="1">
    <location>
        <begin position="7"/>
        <end position="124"/>
    </location>
</feature>
<keyword evidence="3" id="KW-1185">Reference proteome</keyword>
<dbReference type="NCBIfam" id="TIGR01550">
    <property type="entry name" value="DOC_P1"/>
    <property type="match status" value="1"/>
</dbReference>
<protein>
    <submittedName>
        <fullName evidence="2">Type II toxin-antitoxin system death-on-curing family toxin</fullName>
    </submittedName>
</protein>
<dbReference type="PANTHER" id="PTHR39426:SF1">
    <property type="entry name" value="HOMOLOGY TO DEATH-ON-CURING PROTEIN OF PHAGE P1"/>
    <property type="match status" value="1"/>
</dbReference>
<dbReference type="PANTHER" id="PTHR39426">
    <property type="entry name" value="HOMOLOGY TO DEATH-ON-CURING PROTEIN OF PHAGE P1"/>
    <property type="match status" value="1"/>
</dbReference>
<dbReference type="Pfam" id="PF02661">
    <property type="entry name" value="Fic"/>
    <property type="match status" value="1"/>
</dbReference>
<dbReference type="PIRSF" id="PIRSF018297">
    <property type="entry name" value="Doc"/>
    <property type="match status" value="1"/>
</dbReference>
<organism evidence="2 3">
    <name type="scientific">Rubrivirga litoralis</name>
    <dbReference type="NCBI Taxonomy" id="3075598"/>
    <lineage>
        <taxon>Bacteria</taxon>
        <taxon>Pseudomonadati</taxon>
        <taxon>Rhodothermota</taxon>
        <taxon>Rhodothermia</taxon>
        <taxon>Rhodothermales</taxon>
        <taxon>Rubricoccaceae</taxon>
        <taxon>Rubrivirga</taxon>
    </lineage>
</organism>
<dbReference type="InterPro" id="IPR053737">
    <property type="entry name" value="Type_II_TA_Toxin"/>
</dbReference>
<evidence type="ECO:0000313" key="3">
    <source>
        <dbReference type="Proteomes" id="UP001267426"/>
    </source>
</evidence>
<name>A0ABU3BR95_9BACT</name>
<gene>
    <name evidence="2" type="ORF">RM540_08555</name>
</gene>
<dbReference type="EMBL" id="JAVRHT010000017">
    <property type="protein sequence ID" value="MDT0631793.1"/>
    <property type="molecule type" value="Genomic_DNA"/>
</dbReference>
<evidence type="ECO:0000259" key="1">
    <source>
        <dbReference type="PROSITE" id="PS51459"/>
    </source>
</evidence>
<dbReference type="InterPro" id="IPR003812">
    <property type="entry name" value="Fido"/>
</dbReference>
<sequence>MTEPIWISRDLAEAIHQEQLREHGGRFGLRDENLLESALARPRQRWAYEDDVDLADLAAAYGFGIAKNHPFVDGNKRTAFMTLYSFLGSNGVWIETVEPEVVAVMLGVAAGELGEPELAAWCRDRGVPVSE</sequence>
<proteinExistence type="predicted"/>
<dbReference type="PROSITE" id="PS51459">
    <property type="entry name" value="FIDO"/>
    <property type="match status" value="1"/>
</dbReference>
<dbReference type="Proteomes" id="UP001267426">
    <property type="component" value="Unassembled WGS sequence"/>
</dbReference>
<dbReference type="InterPro" id="IPR006440">
    <property type="entry name" value="Doc"/>
</dbReference>
<comment type="caution">
    <text evidence="2">The sequence shown here is derived from an EMBL/GenBank/DDBJ whole genome shotgun (WGS) entry which is preliminary data.</text>
</comment>
<dbReference type="SUPFAM" id="SSF140931">
    <property type="entry name" value="Fic-like"/>
    <property type="match status" value="1"/>
</dbReference>